<comment type="caution">
    <text evidence="1">The sequence shown here is derived from an EMBL/GenBank/DDBJ whole genome shotgun (WGS) entry which is preliminary data.</text>
</comment>
<accession>A0ABR0E255</accession>
<organism evidence="1 2">
    <name type="scientific">Zasmidium cellare</name>
    <name type="common">Wine cellar mold</name>
    <name type="synonym">Racodium cellare</name>
    <dbReference type="NCBI Taxonomy" id="395010"/>
    <lineage>
        <taxon>Eukaryota</taxon>
        <taxon>Fungi</taxon>
        <taxon>Dikarya</taxon>
        <taxon>Ascomycota</taxon>
        <taxon>Pezizomycotina</taxon>
        <taxon>Dothideomycetes</taxon>
        <taxon>Dothideomycetidae</taxon>
        <taxon>Mycosphaerellales</taxon>
        <taxon>Mycosphaerellaceae</taxon>
        <taxon>Zasmidium</taxon>
    </lineage>
</organism>
<evidence type="ECO:0000313" key="2">
    <source>
        <dbReference type="Proteomes" id="UP001305779"/>
    </source>
</evidence>
<proteinExistence type="predicted"/>
<keyword evidence="2" id="KW-1185">Reference proteome</keyword>
<gene>
    <name evidence="1" type="ORF">PRZ48_013636</name>
</gene>
<dbReference type="Proteomes" id="UP001305779">
    <property type="component" value="Unassembled WGS sequence"/>
</dbReference>
<reference evidence="1 2" key="1">
    <citation type="journal article" date="2023" name="G3 (Bethesda)">
        <title>A chromosome-level genome assembly of Zasmidium syzygii isolated from banana leaves.</title>
        <authorList>
            <person name="van Westerhoven A.C."/>
            <person name="Mehrabi R."/>
            <person name="Talebi R."/>
            <person name="Steentjes M.B.F."/>
            <person name="Corcolon B."/>
            <person name="Chong P.A."/>
            <person name="Kema G.H.J."/>
            <person name="Seidl M.F."/>
        </authorList>
    </citation>
    <scope>NUCLEOTIDE SEQUENCE [LARGE SCALE GENOMIC DNA]</scope>
    <source>
        <strain evidence="1 2">P124</strain>
    </source>
</reference>
<dbReference type="EMBL" id="JAXOVC010000012">
    <property type="protein sequence ID" value="KAK4495306.1"/>
    <property type="molecule type" value="Genomic_DNA"/>
</dbReference>
<sequence>MKFVEACQAQGGSQVDITKMATRTVRPDIHTPPERAMVADIYARRDDTSYPSTLFIVTTAPHLEFDILVECKNFAAATKEYNLLFAEIQQGIIEVFSGPDPSVDNIPTEYRITRQYKASIGHPQ</sequence>
<protein>
    <submittedName>
        <fullName evidence="1">Uncharacterized protein</fullName>
    </submittedName>
</protein>
<name>A0ABR0E255_ZASCE</name>
<evidence type="ECO:0000313" key="1">
    <source>
        <dbReference type="EMBL" id="KAK4495306.1"/>
    </source>
</evidence>